<evidence type="ECO:0000256" key="5">
    <source>
        <dbReference type="SAM" id="Coils"/>
    </source>
</evidence>
<accession>A0A3N4IR88</accession>
<dbReference type="STRING" id="1160509.A0A3N4IR88"/>
<evidence type="ECO:0000256" key="6">
    <source>
        <dbReference type="SAM" id="MobiDB-lite"/>
    </source>
</evidence>
<name>A0A3N4IR88_ASCIM</name>
<feature type="region of interest" description="Disordered" evidence="6">
    <location>
        <begin position="78"/>
        <end position="108"/>
    </location>
</feature>
<dbReference type="EMBL" id="ML119648">
    <property type="protein sequence ID" value="RPA86741.1"/>
    <property type="molecule type" value="Genomic_DNA"/>
</dbReference>
<evidence type="ECO:0000256" key="3">
    <source>
        <dbReference type="ARBA" id="ARBA00022801"/>
    </source>
</evidence>
<dbReference type="GO" id="GO:0016926">
    <property type="term" value="P:protein desumoylation"/>
    <property type="evidence" value="ECO:0007669"/>
    <property type="project" value="TreeGrafter"/>
</dbReference>
<evidence type="ECO:0000256" key="4">
    <source>
        <dbReference type="ARBA" id="ARBA00022807"/>
    </source>
</evidence>
<feature type="domain" description="Ubiquitin-like protease family profile" evidence="7">
    <location>
        <begin position="325"/>
        <end position="500"/>
    </location>
</feature>
<feature type="compositionally biased region" description="Basic and acidic residues" evidence="6">
    <location>
        <begin position="78"/>
        <end position="93"/>
    </location>
</feature>
<dbReference type="PROSITE" id="PS50600">
    <property type="entry name" value="ULP_PROTEASE"/>
    <property type="match status" value="1"/>
</dbReference>
<dbReference type="GO" id="GO:0016929">
    <property type="term" value="F:deSUMOylase activity"/>
    <property type="evidence" value="ECO:0007669"/>
    <property type="project" value="TreeGrafter"/>
</dbReference>
<dbReference type="AlphaFoldDB" id="A0A3N4IR88"/>
<protein>
    <submittedName>
        <fullName evidence="8">Cysteine proteinase</fullName>
    </submittedName>
</protein>
<dbReference type="GO" id="GO:0006508">
    <property type="term" value="P:proteolysis"/>
    <property type="evidence" value="ECO:0007669"/>
    <property type="project" value="UniProtKB-KW"/>
</dbReference>
<keyword evidence="5" id="KW-0175">Coiled coil</keyword>
<dbReference type="InterPro" id="IPR038765">
    <property type="entry name" value="Papain-like_cys_pep_sf"/>
</dbReference>
<dbReference type="PANTHER" id="PTHR12606:SF141">
    <property type="entry name" value="GH15225P-RELATED"/>
    <property type="match status" value="1"/>
</dbReference>
<gene>
    <name evidence="8" type="ORF">BJ508DRAFT_119668</name>
</gene>
<dbReference type="SUPFAM" id="SSF54001">
    <property type="entry name" value="Cysteine proteinases"/>
    <property type="match status" value="1"/>
</dbReference>
<reference evidence="8 9" key="1">
    <citation type="journal article" date="2018" name="Nat. Ecol. Evol.">
        <title>Pezizomycetes genomes reveal the molecular basis of ectomycorrhizal truffle lifestyle.</title>
        <authorList>
            <person name="Murat C."/>
            <person name="Payen T."/>
            <person name="Noel B."/>
            <person name="Kuo A."/>
            <person name="Morin E."/>
            <person name="Chen J."/>
            <person name="Kohler A."/>
            <person name="Krizsan K."/>
            <person name="Balestrini R."/>
            <person name="Da Silva C."/>
            <person name="Montanini B."/>
            <person name="Hainaut M."/>
            <person name="Levati E."/>
            <person name="Barry K.W."/>
            <person name="Belfiori B."/>
            <person name="Cichocki N."/>
            <person name="Clum A."/>
            <person name="Dockter R.B."/>
            <person name="Fauchery L."/>
            <person name="Guy J."/>
            <person name="Iotti M."/>
            <person name="Le Tacon F."/>
            <person name="Lindquist E.A."/>
            <person name="Lipzen A."/>
            <person name="Malagnac F."/>
            <person name="Mello A."/>
            <person name="Molinier V."/>
            <person name="Miyauchi S."/>
            <person name="Poulain J."/>
            <person name="Riccioni C."/>
            <person name="Rubini A."/>
            <person name="Sitrit Y."/>
            <person name="Splivallo R."/>
            <person name="Traeger S."/>
            <person name="Wang M."/>
            <person name="Zifcakova L."/>
            <person name="Wipf D."/>
            <person name="Zambonelli A."/>
            <person name="Paolocci F."/>
            <person name="Nowrousian M."/>
            <person name="Ottonello S."/>
            <person name="Baldrian P."/>
            <person name="Spatafora J.W."/>
            <person name="Henrissat B."/>
            <person name="Nagy L.G."/>
            <person name="Aury J.M."/>
            <person name="Wincker P."/>
            <person name="Grigoriev I.V."/>
            <person name="Bonfante P."/>
            <person name="Martin F.M."/>
        </authorList>
    </citation>
    <scope>NUCLEOTIDE SEQUENCE [LARGE SCALE GENOMIC DNA]</scope>
    <source>
        <strain evidence="8 9">RN42</strain>
    </source>
</reference>
<feature type="region of interest" description="Disordered" evidence="6">
    <location>
        <begin position="188"/>
        <end position="210"/>
    </location>
</feature>
<dbReference type="InterPro" id="IPR003653">
    <property type="entry name" value="Peptidase_C48_C"/>
</dbReference>
<feature type="compositionally biased region" description="Polar residues" evidence="6">
    <location>
        <begin position="94"/>
        <end position="106"/>
    </location>
</feature>
<proteinExistence type="inferred from homology"/>
<evidence type="ECO:0000313" key="8">
    <source>
        <dbReference type="EMBL" id="RPA86741.1"/>
    </source>
</evidence>
<feature type="compositionally biased region" description="Gly residues" evidence="6">
    <location>
        <begin position="14"/>
        <end position="26"/>
    </location>
</feature>
<keyword evidence="4" id="KW-0788">Thiol protease</keyword>
<dbReference type="Proteomes" id="UP000275078">
    <property type="component" value="Unassembled WGS sequence"/>
</dbReference>
<feature type="region of interest" description="Disordered" evidence="6">
    <location>
        <begin position="6"/>
        <end position="26"/>
    </location>
</feature>
<organism evidence="8 9">
    <name type="scientific">Ascobolus immersus RN42</name>
    <dbReference type="NCBI Taxonomy" id="1160509"/>
    <lineage>
        <taxon>Eukaryota</taxon>
        <taxon>Fungi</taxon>
        <taxon>Dikarya</taxon>
        <taxon>Ascomycota</taxon>
        <taxon>Pezizomycotina</taxon>
        <taxon>Pezizomycetes</taxon>
        <taxon>Pezizales</taxon>
        <taxon>Ascobolaceae</taxon>
        <taxon>Ascobolus</taxon>
    </lineage>
</organism>
<feature type="coiled-coil region" evidence="5">
    <location>
        <begin position="125"/>
        <end position="154"/>
    </location>
</feature>
<evidence type="ECO:0000256" key="1">
    <source>
        <dbReference type="ARBA" id="ARBA00005234"/>
    </source>
</evidence>
<keyword evidence="2" id="KW-0645">Protease</keyword>
<dbReference type="OrthoDB" id="1939479at2759"/>
<dbReference type="Gene3D" id="3.40.395.10">
    <property type="entry name" value="Adenoviral Proteinase, Chain A"/>
    <property type="match status" value="1"/>
</dbReference>
<dbReference type="GO" id="GO:0005634">
    <property type="term" value="C:nucleus"/>
    <property type="evidence" value="ECO:0007669"/>
    <property type="project" value="TreeGrafter"/>
</dbReference>
<comment type="similarity">
    <text evidence="1">Belongs to the peptidase C48 family.</text>
</comment>
<evidence type="ECO:0000256" key="2">
    <source>
        <dbReference type="ARBA" id="ARBA00022670"/>
    </source>
</evidence>
<dbReference type="Pfam" id="PF02902">
    <property type="entry name" value="Peptidase_C48"/>
    <property type="match status" value="1"/>
</dbReference>
<evidence type="ECO:0000259" key="7">
    <source>
        <dbReference type="PROSITE" id="PS50600"/>
    </source>
</evidence>
<keyword evidence="9" id="KW-1185">Reference proteome</keyword>
<feature type="compositionally biased region" description="Basic residues" evidence="6">
    <location>
        <begin position="190"/>
        <end position="201"/>
    </location>
</feature>
<sequence>MAAVYATKLPMPGHDGGGGGGGGRESIGREGGVVLRREEAGWWSWGATFVRTFAGFVTGGVQGALRFVSGEGHGVKRTIGDVEREDSSIDERLSGQTSPTDTSSSDVEIISHRRIRDSESPSKRRRIMELEIEEEEEEEESENEKARRMILERVNRYGTTGAYERRAKFQVPGDEDKPLSTLEKALKMRSAQRNKPFRRIPPRPSLRELPDSFKAKGFTSAADVLKLMKEKYDLERKPVQSNYDKRRQVELNKLLEDAEMDVIKGGNVDRLREYHKNIDIITEKLQKGELEDEDEPVPPLTEAEKKRLNVFRQSPNSFRGLKNPYTNAEISPQTLLQRNFGSGATVWYNDDMIDYYLGLVCHRANAGRTTKKVHAFTTFFYTSMATGGYEKVKRWAKKRNVDIGGAKLLKLDYLFVPINLSQSHWVLGVVNFKKKQFEYFDSLGGKNATVLKVLRKYVYEESEHKVNLDEWKDVCWGSDGPQQGNMSDCGVFTVKTAEVLSRDKKPVFTAQEARDVRMRILCEILDTAQSRPV</sequence>
<keyword evidence="3" id="KW-0378">Hydrolase</keyword>
<evidence type="ECO:0000313" key="9">
    <source>
        <dbReference type="Proteomes" id="UP000275078"/>
    </source>
</evidence>
<dbReference type="PANTHER" id="PTHR12606">
    <property type="entry name" value="SENTRIN/SUMO-SPECIFIC PROTEASE"/>
    <property type="match status" value="1"/>
</dbReference>